<evidence type="ECO:0000256" key="4">
    <source>
        <dbReference type="ARBA" id="ARBA00022801"/>
    </source>
</evidence>
<dbReference type="OrthoDB" id="9807329at2"/>
<dbReference type="Pfam" id="PF17676">
    <property type="entry name" value="Peptidase_S66C"/>
    <property type="match status" value="1"/>
</dbReference>
<proteinExistence type="inferred from homology"/>
<dbReference type="Proteomes" id="UP000255326">
    <property type="component" value="Unassembled WGS sequence"/>
</dbReference>
<feature type="domain" description="LD-carboxypeptidase C-terminal" evidence="8">
    <location>
        <begin position="177"/>
        <end position="293"/>
    </location>
</feature>
<evidence type="ECO:0000256" key="5">
    <source>
        <dbReference type="ARBA" id="ARBA00022825"/>
    </source>
</evidence>
<reference evidence="9 10" key="1">
    <citation type="submission" date="2018-07" db="EMBL/GenBank/DDBJ databases">
        <title>Genomic Encyclopedia of Type Strains, Phase IV (KMG-IV): sequencing the most valuable type-strain genomes for metagenomic binning, comparative biology and taxonomic classification.</title>
        <authorList>
            <person name="Goeker M."/>
        </authorList>
    </citation>
    <scope>NUCLEOTIDE SEQUENCE [LARGE SCALE GENOMIC DNA]</scope>
    <source>
        <strain evidence="9 10">DSM 25281</strain>
    </source>
</reference>
<keyword evidence="4" id="KW-0378">Hydrolase</keyword>
<keyword evidence="10" id="KW-1185">Reference proteome</keyword>
<dbReference type="GO" id="GO:0004180">
    <property type="term" value="F:carboxypeptidase activity"/>
    <property type="evidence" value="ECO:0007669"/>
    <property type="project" value="UniProtKB-KW"/>
</dbReference>
<evidence type="ECO:0000256" key="3">
    <source>
        <dbReference type="ARBA" id="ARBA00022670"/>
    </source>
</evidence>
<evidence type="ECO:0000313" key="9">
    <source>
        <dbReference type="EMBL" id="RDI45474.1"/>
    </source>
</evidence>
<dbReference type="Gene3D" id="3.40.50.10740">
    <property type="entry name" value="Class I glutamine amidotransferase-like"/>
    <property type="match status" value="1"/>
</dbReference>
<dbReference type="InterPro" id="IPR040449">
    <property type="entry name" value="Peptidase_S66_N"/>
</dbReference>
<dbReference type="Gene3D" id="3.50.30.60">
    <property type="entry name" value="LD-carboxypeptidase A C-terminal domain-like"/>
    <property type="match status" value="1"/>
</dbReference>
<dbReference type="InterPro" id="IPR003507">
    <property type="entry name" value="S66_fam"/>
</dbReference>
<dbReference type="SUPFAM" id="SSF141986">
    <property type="entry name" value="LD-carboxypeptidase A C-terminal domain-like"/>
    <property type="match status" value="1"/>
</dbReference>
<dbReference type="InterPro" id="IPR040921">
    <property type="entry name" value="Peptidase_S66C"/>
</dbReference>
<accession>A0A370GSI5</accession>
<comment type="similarity">
    <text evidence="1">Belongs to the peptidase S66 family.</text>
</comment>
<evidence type="ECO:0000259" key="7">
    <source>
        <dbReference type="Pfam" id="PF02016"/>
    </source>
</evidence>
<comment type="caution">
    <text evidence="9">The sequence shown here is derived from an EMBL/GenBank/DDBJ whole genome shotgun (WGS) entry which is preliminary data.</text>
</comment>
<keyword evidence="5" id="KW-0720">Serine protease</keyword>
<evidence type="ECO:0000313" key="10">
    <source>
        <dbReference type="Proteomes" id="UP000255326"/>
    </source>
</evidence>
<dbReference type="SUPFAM" id="SSF52317">
    <property type="entry name" value="Class I glutamine amidotransferase-like"/>
    <property type="match status" value="1"/>
</dbReference>
<sequence length="307" mass="33818">MMKPQRLKKGDTIGVISPASSPNKENLTRAIEKLQDMYGVKVKLGKSALNTYGYLAGSDFERLEDLHDMFEDAEVKGIICACGGYGTGRIASMLNYELIKQHPKVFWGYSDITFLHTSIRQMTGLTTFHGPMLGSDLGEEDVHEDSWKSLQQLFEPSRFTYTEELSPLETLHAGKGEGILTGGNLCLMVSTLGTAFEINTKDKIILIEDIHEEPRSVDRMLNQLYMTGKLQEASGLVFGDFKDCGPGERKLSLELDEVLDHYAGKAKVPAVKGFQIGHCNPHYAVPLGVKATLDASNKILAVDSGIE</sequence>
<dbReference type="GO" id="GO:0006508">
    <property type="term" value="P:proteolysis"/>
    <property type="evidence" value="ECO:0007669"/>
    <property type="project" value="UniProtKB-KW"/>
</dbReference>
<keyword evidence="3" id="KW-0645">Protease</keyword>
<feature type="active site" description="Charge relay system" evidence="6">
    <location>
        <position position="208"/>
    </location>
</feature>
<dbReference type="AlphaFoldDB" id="A0A370GSI5"/>
<organism evidence="9 10">
    <name type="scientific">Falsibacillus pallidus</name>
    <dbReference type="NCBI Taxonomy" id="493781"/>
    <lineage>
        <taxon>Bacteria</taxon>
        <taxon>Bacillati</taxon>
        <taxon>Bacillota</taxon>
        <taxon>Bacilli</taxon>
        <taxon>Bacillales</taxon>
        <taxon>Bacillaceae</taxon>
        <taxon>Falsibacillus</taxon>
    </lineage>
</organism>
<dbReference type="EMBL" id="QQAY01000002">
    <property type="protein sequence ID" value="RDI45474.1"/>
    <property type="molecule type" value="Genomic_DNA"/>
</dbReference>
<dbReference type="RefSeq" id="WP_114744336.1">
    <property type="nucleotide sequence ID" value="NZ_QQAY01000002.1"/>
</dbReference>
<dbReference type="InterPro" id="IPR027461">
    <property type="entry name" value="Carboxypeptidase_A_C_sf"/>
</dbReference>
<keyword evidence="2 9" id="KW-0121">Carboxypeptidase</keyword>
<evidence type="ECO:0000256" key="6">
    <source>
        <dbReference type="PIRSR" id="PIRSR028757-1"/>
    </source>
</evidence>
<feature type="domain" description="LD-carboxypeptidase N-terminal" evidence="7">
    <location>
        <begin position="13"/>
        <end position="130"/>
    </location>
</feature>
<dbReference type="PIRSF" id="PIRSF028757">
    <property type="entry name" value="LD-carboxypeptidase"/>
    <property type="match status" value="1"/>
</dbReference>
<dbReference type="Pfam" id="PF02016">
    <property type="entry name" value="Peptidase_S66"/>
    <property type="match status" value="1"/>
</dbReference>
<feature type="active site" description="Charge relay system" evidence="6">
    <location>
        <position position="278"/>
    </location>
</feature>
<dbReference type="PANTHER" id="PTHR30237">
    <property type="entry name" value="MURAMOYLTETRAPEPTIDE CARBOXYPEPTIDASE"/>
    <property type="match status" value="1"/>
</dbReference>
<dbReference type="InterPro" id="IPR029062">
    <property type="entry name" value="Class_I_gatase-like"/>
</dbReference>
<dbReference type="PANTHER" id="PTHR30237:SF2">
    <property type="entry name" value="MUREIN TETRAPEPTIDE CARBOXYPEPTIDASE"/>
    <property type="match status" value="1"/>
</dbReference>
<evidence type="ECO:0000259" key="8">
    <source>
        <dbReference type="Pfam" id="PF17676"/>
    </source>
</evidence>
<evidence type="ECO:0000256" key="1">
    <source>
        <dbReference type="ARBA" id="ARBA00010233"/>
    </source>
</evidence>
<gene>
    <name evidence="9" type="ORF">DFR59_102102</name>
</gene>
<evidence type="ECO:0000256" key="2">
    <source>
        <dbReference type="ARBA" id="ARBA00022645"/>
    </source>
</evidence>
<name>A0A370GSI5_9BACI</name>
<dbReference type="InterPro" id="IPR027478">
    <property type="entry name" value="LdcA_N"/>
</dbReference>
<protein>
    <submittedName>
        <fullName evidence="9">Muramoyltetrapeptide carboxypeptidase</fullName>
    </submittedName>
</protein>
<feature type="active site" description="Nucleophile" evidence="6">
    <location>
        <position position="110"/>
    </location>
</feature>
<dbReference type="GO" id="GO:0008236">
    <property type="term" value="F:serine-type peptidase activity"/>
    <property type="evidence" value="ECO:0007669"/>
    <property type="project" value="UniProtKB-KW"/>
</dbReference>
<dbReference type="CDD" id="cd07025">
    <property type="entry name" value="Peptidase_S66"/>
    <property type="match status" value="1"/>
</dbReference>